<keyword evidence="1" id="KW-1133">Transmembrane helix</keyword>
<dbReference type="AlphaFoldDB" id="A0A915HXR5"/>
<proteinExistence type="predicted"/>
<keyword evidence="2" id="KW-1185">Reference proteome</keyword>
<feature type="transmembrane region" description="Helical" evidence="1">
    <location>
        <begin position="240"/>
        <end position="265"/>
    </location>
</feature>
<evidence type="ECO:0000313" key="2">
    <source>
        <dbReference type="Proteomes" id="UP000887565"/>
    </source>
</evidence>
<protein>
    <submittedName>
        <fullName evidence="3">CX domain-containing protein</fullName>
    </submittedName>
</protein>
<evidence type="ECO:0000313" key="3">
    <source>
        <dbReference type="WBParaSite" id="nRc.2.0.1.t06679-RA"/>
    </source>
</evidence>
<evidence type="ECO:0000256" key="1">
    <source>
        <dbReference type="SAM" id="Phobius"/>
    </source>
</evidence>
<accession>A0A915HXR5</accession>
<sequence>MNGGIFFDERKLRTSTDFPLPMSHDLAKTPGEVWLTRSNDEIIESARKNNRIVTFRQPRTVDHPVQSIMCNGRPPGTAGQLVRSASLYSRLDGTVGHPVHSKAKYVKSGKINLQYNKQKSSISTSNSDDQESDTIHWSLFIETHKSMIPSDKFYDFLSRAESAQLATEEGSFSRLYYFRRDGSPADKIYTNNGDTCGIMIETTDLIPFREYYRKLPESIPAYFLCREYCCGYECCELNQVLVGCSLFAVVILFSSLIYVYFRFFYHHFPCLKRPQELAVLRAHSTRYKNDTDQSVITTKMVADVVRKMEEKEKERKIRESAKMALLFKYHLYDFHYK</sequence>
<dbReference type="Proteomes" id="UP000887565">
    <property type="component" value="Unplaced"/>
</dbReference>
<keyword evidence="1" id="KW-0812">Transmembrane</keyword>
<keyword evidence="1" id="KW-0472">Membrane</keyword>
<name>A0A915HXR5_ROMCU</name>
<organism evidence="2 3">
    <name type="scientific">Romanomermis culicivorax</name>
    <name type="common">Nematode worm</name>
    <dbReference type="NCBI Taxonomy" id="13658"/>
    <lineage>
        <taxon>Eukaryota</taxon>
        <taxon>Metazoa</taxon>
        <taxon>Ecdysozoa</taxon>
        <taxon>Nematoda</taxon>
        <taxon>Enoplea</taxon>
        <taxon>Dorylaimia</taxon>
        <taxon>Mermithida</taxon>
        <taxon>Mermithoidea</taxon>
        <taxon>Mermithidae</taxon>
        <taxon>Romanomermis</taxon>
    </lineage>
</organism>
<reference evidence="3" key="1">
    <citation type="submission" date="2022-11" db="UniProtKB">
        <authorList>
            <consortium name="WormBaseParasite"/>
        </authorList>
    </citation>
    <scope>IDENTIFICATION</scope>
</reference>
<dbReference type="WBParaSite" id="nRc.2.0.1.t06679-RA">
    <property type="protein sequence ID" value="nRc.2.0.1.t06679-RA"/>
    <property type="gene ID" value="nRc.2.0.1.g06679"/>
</dbReference>